<dbReference type="InterPro" id="IPR011051">
    <property type="entry name" value="RmlC_Cupin_sf"/>
</dbReference>
<dbReference type="CDD" id="cd02213">
    <property type="entry name" value="cupin_PMI_typeII_C"/>
    <property type="match status" value="1"/>
</dbReference>
<dbReference type="InterPro" id="IPR014710">
    <property type="entry name" value="RmlC-like_jellyroll"/>
</dbReference>
<protein>
    <submittedName>
        <fullName evidence="2">Mannose-6-phosphate isomerase</fullName>
    </submittedName>
</protein>
<accession>A0A094Q3S3</accession>
<dbReference type="PANTHER" id="PTHR46390:SF1">
    <property type="entry name" value="MANNOSE-1-PHOSPHATE GUANYLYLTRANSFERASE"/>
    <property type="match status" value="1"/>
</dbReference>
<evidence type="ECO:0000259" key="1">
    <source>
        <dbReference type="Pfam" id="PF01050"/>
    </source>
</evidence>
<organism evidence="2">
    <name type="scientific">freshwater metagenome</name>
    <dbReference type="NCBI Taxonomy" id="449393"/>
    <lineage>
        <taxon>unclassified sequences</taxon>
        <taxon>metagenomes</taxon>
        <taxon>ecological metagenomes</taxon>
    </lineage>
</organism>
<dbReference type="GO" id="GO:0004475">
    <property type="term" value="F:mannose-1-phosphate guanylyltransferase (GTP) activity"/>
    <property type="evidence" value="ECO:0007669"/>
    <property type="project" value="TreeGrafter"/>
</dbReference>
<dbReference type="InterPro" id="IPR001538">
    <property type="entry name" value="Man6P_isomerase-2_C"/>
</dbReference>
<dbReference type="PANTHER" id="PTHR46390">
    <property type="entry name" value="MANNOSE-1-PHOSPHATE GUANYLYLTRANSFERASE"/>
    <property type="match status" value="1"/>
</dbReference>
<dbReference type="AlphaFoldDB" id="A0A094Q3S3"/>
<dbReference type="EMBL" id="JNSK01000020">
    <property type="protein sequence ID" value="KGA18795.1"/>
    <property type="molecule type" value="Genomic_DNA"/>
</dbReference>
<dbReference type="Gene3D" id="2.60.120.10">
    <property type="entry name" value="Jelly Rolls"/>
    <property type="match status" value="1"/>
</dbReference>
<feature type="domain" description="Mannose-6-phosphate isomerase type II C-terminal" evidence="1">
    <location>
        <begin position="5"/>
        <end position="110"/>
    </location>
</feature>
<dbReference type="GO" id="GO:0016853">
    <property type="term" value="F:isomerase activity"/>
    <property type="evidence" value="ECO:0007669"/>
    <property type="project" value="UniProtKB-KW"/>
</dbReference>
<proteinExistence type="predicted"/>
<comment type="caution">
    <text evidence="2">The sequence shown here is derived from an EMBL/GenBank/DDBJ whole genome shotgun (WGS) entry which is preliminary data.</text>
</comment>
<name>A0A094Q3S3_9ZZZZ</name>
<keyword evidence="2" id="KW-0413">Isomerase</keyword>
<evidence type="ECO:0000313" key="2">
    <source>
        <dbReference type="EMBL" id="KGA18795.1"/>
    </source>
</evidence>
<dbReference type="GO" id="GO:0009298">
    <property type="term" value="P:GDP-mannose biosynthetic process"/>
    <property type="evidence" value="ECO:0007669"/>
    <property type="project" value="TreeGrafter"/>
</dbReference>
<gene>
    <name evidence="2" type="ORF">GM50_7795</name>
</gene>
<reference evidence="2" key="1">
    <citation type="submission" date="2014-05" db="EMBL/GenBank/DDBJ databases">
        <title>Key roles for freshwater Actinobacteria revealed by deep metagenomic sequencing.</title>
        <authorList>
            <person name="Ghai R."/>
            <person name="Mizuno C.M."/>
            <person name="Picazo A."/>
            <person name="Camacho A."/>
            <person name="Rodriguez-Valera F."/>
        </authorList>
    </citation>
    <scope>NUCLEOTIDE SEQUENCE</scope>
</reference>
<dbReference type="InterPro" id="IPR051161">
    <property type="entry name" value="Mannose-6P_isomerase_type2"/>
</dbReference>
<sequence length="117" mass="13232">MTEDQSVRPWGRYEILSSSPAHQVKNIYVLPGKRLSYQRHKQRAEHWFIVSGHARITLDGNVFEVASGASVDIAIGVAHRIENTGQSELIFTEVQTGNYFGEDDIERIEDDFGRTLA</sequence>
<dbReference type="GO" id="GO:0005976">
    <property type="term" value="P:polysaccharide metabolic process"/>
    <property type="evidence" value="ECO:0007669"/>
    <property type="project" value="InterPro"/>
</dbReference>
<dbReference type="Pfam" id="PF01050">
    <property type="entry name" value="MannoseP_isomer"/>
    <property type="match status" value="1"/>
</dbReference>
<dbReference type="SUPFAM" id="SSF51182">
    <property type="entry name" value="RmlC-like cupins"/>
    <property type="match status" value="1"/>
</dbReference>